<sequence length="137" mass="15430">MTLQNNTSENKTEEKSKLSISQKQVKPLKLPNSCSSIKQGTREVKKKANKKKHRSNEGEETADNKIEIKRESLNGSHGGETTRQEERVSNLRSRKTPSPLQIGNSQRHLEKTRPAQWGATTWKIGGIAPLRQTDTTK</sequence>
<feature type="compositionally biased region" description="Basic residues" evidence="1">
    <location>
        <begin position="44"/>
        <end position="54"/>
    </location>
</feature>
<feature type="region of interest" description="Disordered" evidence="1">
    <location>
        <begin position="1"/>
        <end position="137"/>
    </location>
</feature>
<comment type="caution">
    <text evidence="2">The sequence shown here is derived from an EMBL/GenBank/DDBJ whole genome shotgun (WGS) entry which is preliminary data.</text>
</comment>
<accession>A0AAV6VYD7</accession>
<feature type="compositionally biased region" description="Basic and acidic residues" evidence="1">
    <location>
        <begin position="80"/>
        <end position="89"/>
    </location>
</feature>
<evidence type="ECO:0000313" key="2">
    <source>
        <dbReference type="EMBL" id="KAG8201126.1"/>
    </source>
</evidence>
<feature type="compositionally biased region" description="Polar residues" evidence="1">
    <location>
        <begin position="96"/>
        <end position="106"/>
    </location>
</feature>
<keyword evidence="3" id="KW-1185">Reference proteome</keyword>
<dbReference type="EMBL" id="JAFNEN010000008">
    <property type="protein sequence ID" value="KAG8201126.1"/>
    <property type="molecule type" value="Genomic_DNA"/>
</dbReference>
<dbReference type="AlphaFoldDB" id="A0AAV6VYD7"/>
<evidence type="ECO:0000313" key="3">
    <source>
        <dbReference type="Proteomes" id="UP000827092"/>
    </source>
</evidence>
<protein>
    <submittedName>
        <fullName evidence="2">Uncharacterized protein</fullName>
    </submittedName>
</protein>
<proteinExistence type="predicted"/>
<evidence type="ECO:0000256" key="1">
    <source>
        <dbReference type="SAM" id="MobiDB-lite"/>
    </source>
</evidence>
<feature type="compositionally biased region" description="Basic and acidic residues" evidence="1">
    <location>
        <begin position="62"/>
        <end position="72"/>
    </location>
</feature>
<organism evidence="2 3">
    <name type="scientific">Oedothorax gibbosus</name>
    <dbReference type="NCBI Taxonomy" id="931172"/>
    <lineage>
        <taxon>Eukaryota</taxon>
        <taxon>Metazoa</taxon>
        <taxon>Ecdysozoa</taxon>
        <taxon>Arthropoda</taxon>
        <taxon>Chelicerata</taxon>
        <taxon>Arachnida</taxon>
        <taxon>Araneae</taxon>
        <taxon>Araneomorphae</taxon>
        <taxon>Entelegynae</taxon>
        <taxon>Araneoidea</taxon>
        <taxon>Linyphiidae</taxon>
        <taxon>Erigoninae</taxon>
        <taxon>Oedothorax</taxon>
    </lineage>
</organism>
<reference evidence="2 3" key="1">
    <citation type="journal article" date="2022" name="Nat. Ecol. Evol.">
        <title>A masculinizing supergene underlies an exaggerated male reproductive morph in a spider.</title>
        <authorList>
            <person name="Hendrickx F."/>
            <person name="De Corte Z."/>
            <person name="Sonet G."/>
            <person name="Van Belleghem S.M."/>
            <person name="Kostlbacher S."/>
            <person name="Vangestel C."/>
        </authorList>
    </citation>
    <scope>NUCLEOTIDE SEQUENCE [LARGE SCALE GENOMIC DNA]</scope>
    <source>
        <strain evidence="2">W744_W776</strain>
    </source>
</reference>
<name>A0AAV6VYD7_9ARAC</name>
<gene>
    <name evidence="2" type="ORF">JTE90_028794</name>
</gene>
<dbReference type="Proteomes" id="UP000827092">
    <property type="component" value="Unassembled WGS sequence"/>
</dbReference>